<dbReference type="PROSITE" id="PS50005">
    <property type="entry name" value="TPR"/>
    <property type="match status" value="2"/>
</dbReference>
<organism evidence="6 7">
    <name type="scientific">Luteimonas lutimaris</name>
    <dbReference type="NCBI Taxonomy" id="698645"/>
    <lineage>
        <taxon>Bacteria</taxon>
        <taxon>Pseudomonadati</taxon>
        <taxon>Pseudomonadota</taxon>
        <taxon>Gammaproteobacteria</taxon>
        <taxon>Lysobacterales</taxon>
        <taxon>Lysobacteraceae</taxon>
        <taxon>Luteimonas</taxon>
    </lineage>
</organism>
<dbReference type="Pfam" id="PF13374">
    <property type="entry name" value="TPR_10"/>
    <property type="match status" value="1"/>
</dbReference>
<keyword evidence="2 4" id="KW-0067">ATP-binding</keyword>
<dbReference type="Proteomes" id="UP001501727">
    <property type="component" value="Unassembled WGS sequence"/>
</dbReference>
<feature type="repeat" description="TPR" evidence="3">
    <location>
        <begin position="721"/>
        <end position="754"/>
    </location>
</feature>
<evidence type="ECO:0000256" key="3">
    <source>
        <dbReference type="PROSITE-ProRule" id="PRU00339"/>
    </source>
</evidence>
<dbReference type="InterPro" id="IPR011009">
    <property type="entry name" value="Kinase-like_dom_sf"/>
</dbReference>
<dbReference type="InterPro" id="IPR000719">
    <property type="entry name" value="Prot_kinase_dom"/>
</dbReference>
<feature type="repeat" description="TPR" evidence="3">
    <location>
        <begin position="805"/>
        <end position="838"/>
    </location>
</feature>
<dbReference type="Gene3D" id="3.30.200.20">
    <property type="entry name" value="Phosphorylase Kinase, domain 1"/>
    <property type="match status" value="1"/>
</dbReference>
<evidence type="ECO:0000256" key="1">
    <source>
        <dbReference type="ARBA" id="ARBA00022741"/>
    </source>
</evidence>
<sequence>MWPQVARTMKTGHWLRAKEILGELDGVAREQHASRIAAACAGDVDLQAEVERLLALDDAAGAWFSGLQDALGQLDRATPDQVGPYRIVREIGRGGMGSVFLGERCDGQFEQRVAIKVVHDGIGGRLIARFRDERRILAQLEHPGIAYLLDGGSLPDGRPYFVMEYVKGESITTYCDRKRLDIKARLDLFRDICAAVAYAHRNLVIHRDLKPGNVMVEEDDQGQPSIKLLDFGIARIVEAGADDGDPEAGNQRARGTGDRVSAAAIPLLEHGQTQHDERLLTPLYAAPEQLRGEPVTTAADIYALGVLLHELLTGARPFADAAATREQMERAILEDEPTPPSRIARASDDSIANLRGTDPAQLSRLLRGDLDSIVRKTLHKQPERRYASAGQLSDDIEHHLRGVAVTARGATRTYRAGLFLRRHRWGMAAIAVALIASLSAAMFHVSGITRERDLANAEAAKAEEVASLLIGMFESADPSQARGEDITVREVLDRAAANLDDGLSNQPAVLAEMKHIMGGIYAHLGEYDTAADLLQRGLALRRQLHGPRHPDVAESQHSLAVLEWMRGRYDPAEALLRDVLAQYLEQPEQDPLKLAKVRNNLAAVLRRKGGFDEAESLYRQVIATRRAQLGDDHPDLLSSQHNLALLLNVLGRADEAEVLFRDVLASRRRTLGPIHPQIANTTDSLAFLLRDEERFVEAESLLRETLAMRLALYDDNHPLVADTMNALGGVLRMQQRYDEAETFYRKALAIRREAFGDGNQHVASSLNNLANLHRDRDNYTAAEPLYREAIGIYRDEVGAEHAWTATSIKSLGELYMKMGDAKAAEAQFREALRIREKVHSPGHWQIAEVRSLLGATLAEQGRLDAAEPLLVRAHAVFEQSRGARDSKTQEALARLTALRERRSATP</sequence>
<name>A0ABP7MLA6_9GAMM</name>
<proteinExistence type="predicted"/>
<dbReference type="PANTHER" id="PTHR46082:SF6">
    <property type="entry name" value="AAA+ ATPASE DOMAIN-CONTAINING PROTEIN-RELATED"/>
    <property type="match status" value="1"/>
</dbReference>
<dbReference type="InterPro" id="IPR017441">
    <property type="entry name" value="Protein_kinase_ATP_BS"/>
</dbReference>
<dbReference type="InterPro" id="IPR008271">
    <property type="entry name" value="Ser/Thr_kinase_AS"/>
</dbReference>
<dbReference type="PROSITE" id="PS00108">
    <property type="entry name" value="PROTEIN_KINASE_ST"/>
    <property type="match status" value="1"/>
</dbReference>
<dbReference type="PROSITE" id="PS50011">
    <property type="entry name" value="PROTEIN_KINASE_DOM"/>
    <property type="match status" value="1"/>
</dbReference>
<dbReference type="PROSITE" id="PS00107">
    <property type="entry name" value="PROTEIN_KINASE_ATP"/>
    <property type="match status" value="1"/>
</dbReference>
<dbReference type="CDD" id="cd14014">
    <property type="entry name" value="STKc_PknB_like"/>
    <property type="match status" value="1"/>
</dbReference>
<feature type="domain" description="Protein kinase" evidence="5">
    <location>
        <begin position="85"/>
        <end position="401"/>
    </location>
</feature>
<dbReference type="SMART" id="SM00220">
    <property type="entry name" value="S_TKc"/>
    <property type="match status" value="1"/>
</dbReference>
<reference evidence="7" key="1">
    <citation type="journal article" date="2019" name="Int. J. Syst. Evol. Microbiol.">
        <title>The Global Catalogue of Microorganisms (GCM) 10K type strain sequencing project: providing services to taxonomists for standard genome sequencing and annotation.</title>
        <authorList>
            <consortium name="The Broad Institute Genomics Platform"/>
            <consortium name="The Broad Institute Genome Sequencing Center for Infectious Disease"/>
            <person name="Wu L."/>
            <person name="Ma J."/>
        </authorList>
    </citation>
    <scope>NUCLEOTIDE SEQUENCE [LARGE SCALE GENOMIC DNA]</scope>
    <source>
        <strain evidence="7">JCM 16916</strain>
    </source>
</reference>
<keyword evidence="1 4" id="KW-0547">Nucleotide-binding</keyword>
<evidence type="ECO:0000256" key="4">
    <source>
        <dbReference type="PROSITE-ProRule" id="PRU10141"/>
    </source>
</evidence>
<dbReference type="EMBL" id="BAAAZU010000010">
    <property type="protein sequence ID" value="GAA3925372.1"/>
    <property type="molecule type" value="Genomic_DNA"/>
</dbReference>
<dbReference type="InterPro" id="IPR019734">
    <property type="entry name" value="TPR_rpt"/>
</dbReference>
<dbReference type="InterPro" id="IPR011990">
    <property type="entry name" value="TPR-like_helical_dom_sf"/>
</dbReference>
<dbReference type="PANTHER" id="PTHR46082">
    <property type="entry name" value="ATP/GTP-BINDING PROTEIN-RELATED"/>
    <property type="match status" value="1"/>
</dbReference>
<evidence type="ECO:0000259" key="5">
    <source>
        <dbReference type="PROSITE" id="PS50011"/>
    </source>
</evidence>
<protein>
    <recommendedName>
        <fullName evidence="5">Protein kinase domain-containing protein</fullName>
    </recommendedName>
</protein>
<accession>A0ABP7MLA6</accession>
<comment type="caution">
    <text evidence="6">The sequence shown here is derived from an EMBL/GenBank/DDBJ whole genome shotgun (WGS) entry which is preliminary data.</text>
</comment>
<evidence type="ECO:0000313" key="6">
    <source>
        <dbReference type="EMBL" id="GAA3925372.1"/>
    </source>
</evidence>
<keyword evidence="3" id="KW-0802">TPR repeat</keyword>
<dbReference type="Pfam" id="PF00069">
    <property type="entry name" value="Pkinase"/>
    <property type="match status" value="1"/>
</dbReference>
<evidence type="ECO:0000313" key="7">
    <source>
        <dbReference type="Proteomes" id="UP001501727"/>
    </source>
</evidence>
<dbReference type="SUPFAM" id="SSF48452">
    <property type="entry name" value="TPR-like"/>
    <property type="match status" value="3"/>
</dbReference>
<dbReference type="Pfam" id="PF13424">
    <property type="entry name" value="TPR_12"/>
    <property type="match status" value="4"/>
</dbReference>
<evidence type="ECO:0000256" key="2">
    <source>
        <dbReference type="ARBA" id="ARBA00022840"/>
    </source>
</evidence>
<feature type="binding site" evidence="4">
    <location>
        <position position="116"/>
    </location>
    <ligand>
        <name>ATP</name>
        <dbReference type="ChEBI" id="CHEBI:30616"/>
    </ligand>
</feature>
<dbReference type="Gene3D" id="1.10.510.10">
    <property type="entry name" value="Transferase(Phosphotransferase) domain 1"/>
    <property type="match status" value="1"/>
</dbReference>
<dbReference type="SMART" id="SM00028">
    <property type="entry name" value="TPR"/>
    <property type="match status" value="8"/>
</dbReference>
<gene>
    <name evidence="6" type="ORF">GCM10022229_19150</name>
</gene>
<dbReference type="Gene3D" id="1.25.40.10">
    <property type="entry name" value="Tetratricopeptide repeat domain"/>
    <property type="match status" value="3"/>
</dbReference>
<dbReference type="SUPFAM" id="SSF56112">
    <property type="entry name" value="Protein kinase-like (PK-like)"/>
    <property type="match status" value="1"/>
</dbReference>
<keyword evidence="7" id="KW-1185">Reference proteome</keyword>
<dbReference type="InterPro" id="IPR053137">
    <property type="entry name" value="NLR-like"/>
</dbReference>